<dbReference type="AlphaFoldDB" id="A0A0E9WJA4"/>
<evidence type="ECO:0000256" key="1">
    <source>
        <dbReference type="SAM" id="MobiDB-lite"/>
    </source>
</evidence>
<feature type="region of interest" description="Disordered" evidence="1">
    <location>
        <begin position="24"/>
        <end position="54"/>
    </location>
</feature>
<reference evidence="2" key="2">
    <citation type="journal article" date="2015" name="Fish Shellfish Immunol.">
        <title>Early steps in the European eel (Anguilla anguilla)-Vibrio vulnificus interaction in the gills: Role of the RtxA13 toxin.</title>
        <authorList>
            <person name="Callol A."/>
            <person name="Pajuelo D."/>
            <person name="Ebbesson L."/>
            <person name="Teles M."/>
            <person name="MacKenzie S."/>
            <person name="Amaro C."/>
        </authorList>
    </citation>
    <scope>NUCLEOTIDE SEQUENCE</scope>
</reference>
<dbReference type="EMBL" id="GBXM01018226">
    <property type="protein sequence ID" value="JAH90351.1"/>
    <property type="molecule type" value="Transcribed_RNA"/>
</dbReference>
<proteinExistence type="predicted"/>
<protein>
    <submittedName>
        <fullName evidence="2">Uncharacterized protein</fullName>
    </submittedName>
</protein>
<evidence type="ECO:0000313" key="2">
    <source>
        <dbReference type="EMBL" id="JAH90351.1"/>
    </source>
</evidence>
<reference evidence="2" key="1">
    <citation type="submission" date="2014-11" db="EMBL/GenBank/DDBJ databases">
        <authorList>
            <person name="Amaro Gonzalez C."/>
        </authorList>
    </citation>
    <scope>NUCLEOTIDE SEQUENCE</scope>
</reference>
<sequence length="76" mass="8453">MGHCTMYRTGHHGVKTTGDCGTDGGTAPLHHTTQFPDPKLHSQNKHYSDGCRSSGGFIWHVRRQVSTRPSKHPPEF</sequence>
<accession>A0A0E9WJA4</accession>
<organism evidence="2">
    <name type="scientific">Anguilla anguilla</name>
    <name type="common">European freshwater eel</name>
    <name type="synonym">Muraena anguilla</name>
    <dbReference type="NCBI Taxonomy" id="7936"/>
    <lineage>
        <taxon>Eukaryota</taxon>
        <taxon>Metazoa</taxon>
        <taxon>Chordata</taxon>
        <taxon>Craniata</taxon>
        <taxon>Vertebrata</taxon>
        <taxon>Euteleostomi</taxon>
        <taxon>Actinopterygii</taxon>
        <taxon>Neopterygii</taxon>
        <taxon>Teleostei</taxon>
        <taxon>Anguilliformes</taxon>
        <taxon>Anguillidae</taxon>
        <taxon>Anguilla</taxon>
    </lineage>
</organism>
<name>A0A0E9WJA4_ANGAN</name>